<feature type="compositionally biased region" description="Basic residues" evidence="1">
    <location>
        <begin position="17"/>
        <end position="30"/>
    </location>
</feature>
<gene>
    <name evidence="2" type="ORF">LSALG_LOCUS452</name>
</gene>
<organism evidence="2 3">
    <name type="scientific">Lactuca saligna</name>
    <name type="common">Willowleaf lettuce</name>
    <dbReference type="NCBI Taxonomy" id="75948"/>
    <lineage>
        <taxon>Eukaryota</taxon>
        <taxon>Viridiplantae</taxon>
        <taxon>Streptophyta</taxon>
        <taxon>Embryophyta</taxon>
        <taxon>Tracheophyta</taxon>
        <taxon>Spermatophyta</taxon>
        <taxon>Magnoliopsida</taxon>
        <taxon>eudicotyledons</taxon>
        <taxon>Gunneridae</taxon>
        <taxon>Pentapetalae</taxon>
        <taxon>asterids</taxon>
        <taxon>campanulids</taxon>
        <taxon>Asterales</taxon>
        <taxon>Asteraceae</taxon>
        <taxon>Cichorioideae</taxon>
        <taxon>Cichorieae</taxon>
        <taxon>Lactucinae</taxon>
        <taxon>Lactuca</taxon>
    </lineage>
</organism>
<evidence type="ECO:0000313" key="2">
    <source>
        <dbReference type="EMBL" id="CAI9259565.1"/>
    </source>
</evidence>
<accession>A0AA35UVL4</accession>
<dbReference type="AlphaFoldDB" id="A0AA35UVL4"/>
<evidence type="ECO:0000313" key="3">
    <source>
        <dbReference type="Proteomes" id="UP001177003"/>
    </source>
</evidence>
<proteinExistence type="predicted"/>
<sequence>MMARRGGKTKVSGSRNKTPKKTPNGKKHKINAKEDVSLTCDEDFVDLFTHTPNGKQGMSQAIEDVQEQEHDDNEVKVSERVTLQELLMSGYTYADAVAAMKKIEEKQAKERVEDREVEEEEVEGIQVEQEEVEGIVVEEEGVEETEVGAIVLPSRRSYGAYNFHWEKKRKPSERIRKLKLRKMVEDVDGGGSSKTPWVLE</sequence>
<protein>
    <submittedName>
        <fullName evidence="2">Uncharacterized protein</fullName>
    </submittedName>
</protein>
<name>A0AA35UVL4_LACSI</name>
<keyword evidence="3" id="KW-1185">Reference proteome</keyword>
<dbReference type="Proteomes" id="UP001177003">
    <property type="component" value="Chromosome 0"/>
</dbReference>
<feature type="region of interest" description="Disordered" evidence="1">
    <location>
        <begin position="1"/>
        <end position="34"/>
    </location>
</feature>
<reference evidence="2" key="1">
    <citation type="submission" date="2023-04" db="EMBL/GenBank/DDBJ databases">
        <authorList>
            <person name="Vijverberg K."/>
            <person name="Xiong W."/>
            <person name="Schranz E."/>
        </authorList>
    </citation>
    <scope>NUCLEOTIDE SEQUENCE</scope>
</reference>
<dbReference type="EMBL" id="OX465086">
    <property type="protein sequence ID" value="CAI9259565.1"/>
    <property type="molecule type" value="Genomic_DNA"/>
</dbReference>
<evidence type="ECO:0000256" key="1">
    <source>
        <dbReference type="SAM" id="MobiDB-lite"/>
    </source>
</evidence>